<gene>
    <name evidence="1" type="ORF">XELAEV_18040771mg</name>
</gene>
<dbReference type="Proteomes" id="UP000694892">
    <property type="component" value="Chromosome 8L"/>
</dbReference>
<sequence length="84" mass="8857">MTRESLGLSWGIRRVCWTWARGPGGGCYFPPHLPAAGTGNPGSAGSLFAVGWAAQSPCSHLVFIITGNWHYRATGAPGLFLLSV</sequence>
<evidence type="ECO:0000313" key="2">
    <source>
        <dbReference type="Proteomes" id="UP000694892"/>
    </source>
</evidence>
<organism evidence="1 2">
    <name type="scientific">Xenopus laevis</name>
    <name type="common">African clawed frog</name>
    <dbReference type="NCBI Taxonomy" id="8355"/>
    <lineage>
        <taxon>Eukaryota</taxon>
        <taxon>Metazoa</taxon>
        <taxon>Chordata</taxon>
        <taxon>Craniata</taxon>
        <taxon>Vertebrata</taxon>
        <taxon>Euteleostomi</taxon>
        <taxon>Amphibia</taxon>
        <taxon>Batrachia</taxon>
        <taxon>Anura</taxon>
        <taxon>Pipoidea</taxon>
        <taxon>Pipidae</taxon>
        <taxon>Xenopodinae</taxon>
        <taxon>Xenopus</taxon>
        <taxon>Xenopus</taxon>
    </lineage>
</organism>
<protein>
    <submittedName>
        <fullName evidence="1">Uncharacterized protein</fullName>
    </submittedName>
</protein>
<accession>A0A974CA46</accession>
<dbReference type="AlphaFoldDB" id="A0A974CA46"/>
<reference evidence="2" key="1">
    <citation type="journal article" date="2016" name="Nature">
        <title>Genome evolution in the allotetraploid frog Xenopus laevis.</title>
        <authorList>
            <person name="Session A.M."/>
            <person name="Uno Y."/>
            <person name="Kwon T."/>
            <person name="Chapman J.A."/>
            <person name="Toyoda A."/>
            <person name="Takahashi S."/>
            <person name="Fukui A."/>
            <person name="Hikosaka A."/>
            <person name="Suzuki A."/>
            <person name="Kondo M."/>
            <person name="van Heeringen S.J."/>
            <person name="Quigley I."/>
            <person name="Heinz S."/>
            <person name="Ogino H."/>
            <person name="Ochi H."/>
            <person name="Hellsten U."/>
            <person name="Lyons J.B."/>
            <person name="Simakov O."/>
            <person name="Putnam N."/>
            <person name="Stites J."/>
            <person name="Kuroki Y."/>
            <person name="Tanaka T."/>
            <person name="Michiue T."/>
            <person name="Watanabe M."/>
            <person name="Bogdanovic O."/>
            <person name="Lister R."/>
            <person name="Georgiou G."/>
            <person name="Paranjpe S.S."/>
            <person name="van Kruijsbergen I."/>
            <person name="Shu S."/>
            <person name="Carlson J."/>
            <person name="Kinoshita T."/>
            <person name="Ohta Y."/>
            <person name="Mawaribuchi S."/>
            <person name="Jenkins J."/>
            <person name="Grimwood J."/>
            <person name="Schmutz J."/>
            <person name="Mitros T."/>
            <person name="Mozaffari S.V."/>
            <person name="Suzuki Y."/>
            <person name="Haramoto Y."/>
            <person name="Yamamoto T.S."/>
            <person name="Takagi C."/>
            <person name="Heald R."/>
            <person name="Miller K."/>
            <person name="Haudenschild C."/>
            <person name="Kitzman J."/>
            <person name="Nakayama T."/>
            <person name="Izutsu Y."/>
            <person name="Robert J."/>
            <person name="Fortriede J."/>
            <person name="Burns K."/>
            <person name="Lotay V."/>
            <person name="Karimi K."/>
            <person name="Yasuoka Y."/>
            <person name="Dichmann D.S."/>
            <person name="Flajnik M.F."/>
            <person name="Houston D.W."/>
            <person name="Shendure J."/>
            <person name="DuPasquier L."/>
            <person name="Vize P.D."/>
            <person name="Zorn A.M."/>
            <person name="Ito M."/>
            <person name="Marcotte E.M."/>
            <person name="Wallingford J.B."/>
            <person name="Ito Y."/>
            <person name="Asashima M."/>
            <person name="Ueno N."/>
            <person name="Matsuda Y."/>
            <person name="Veenstra G.J."/>
            <person name="Fujiyama A."/>
            <person name="Harland R.M."/>
            <person name="Taira M."/>
            <person name="Rokhsar D.S."/>
        </authorList>
    </citation>
    <scope>NUCLEOTIDE SEQUENCE [LARGE SCALE GENOMIC DNA]</scope>
    <source>
        <strain evidence="2">J</strain>
    </source>
</reference>
<proteinExistence type="predicted"/>
<name>A0A974CA46_XENLA</name>
<evidence type="ECO:0000313" key="1">
    <source>
        <dbReference type="EMBL" id="OCT69460.1"/>
    </source>
</evidence>
<dbReference type="EMBL" id="CM004480">
    <property type="protein sequence ID" value="OCT69460.1"/>
    <property type="molecule type" value="Genomic_DNA"/>
</dbReference>